<evidence type="ECO:0000259" key="12">
    <source>
        <dbReference type="Pfam" id="PF03934"/>
    </source>
</evidence>
<evidence type="ECO:0000259" key="13">
    <source>
        <dbReference type="Pfam" id="PF21687"/>
    </source>
</evidence>
<comment type="caution">
    <text evidence="14">The sequence shown here is derived from an EMBL/GenBank/DDBJ whole genome shotgun (WGS) entry which is preliminary data.</text>
</comment>
<dbReference type="Proteomes" id="UP001169027">
    <property type="component" value="Unassembled WGS sequence"/>
</dbReference>
<feature type="domain" description="T2SS protein K first SAM-like" evidence="13">
    <location>
        <begin position="133"/>
        <end position="259"/>
    </location>
</feature>
<accession>A0ABT8RXF6</accession>
<evidence type="ECO:0000256" key="3">
    <source>
        <dbReference type="ARBA" id="ARBA00022448"/>
    </source>
</evidence>
<keyword evidence="7" id="KW-0653">Protein transport</keyword>
<dbReference type="Pfam" id="PF03934">
    <property type="entry name" value="T2SSK"/>
    <property type="match status" value="1"/>
</dbReference>
<gene>
    <name evidence="14" type="primary">gspK</name>
    <name evidence="14" type="ORF">Q2T77_01920</name>
</gene>
<evidence type="ECO:0000256" key="8">
    <source>
        <dbReference type="ARBA" id="ARBA00022989"/>
    </source>
</evidence>
<dbReference type="Pfam" id="PF21687">
    <property type="entry name" value="T2SSK_1st"/>
    <property type="match status" value="1"/>
</dbReference>
<name>A0ABT8RXF6_9BURK</name>
<evidence type="ECO:0000256" key="2">
    <source>
        <dbReference type="ARBA" id="ARBA00007246"/>
    </source>
</evidence>
<protein>
    <recommendedName>
        <fullName evidence="10">Type II secretion system protein K</fullName>
    </recommendedName>
</protein>
<comment type="similarity">
    <text evidence="2 10">Belongs to the GSP K family.</text>
</comment>
<keyword evidence="6" id="KW-0812">Transmembrane</keyword>
<evidence type="ECO:0000256" key="11">
    <source>
        <dbReference type="SAM" id="MobiDB-lite"/>
    </source>
</evidence>
<sequence>MRTPVHKGKCGRQFGAALLTAMLTVTLVATFAAAALWQQWRAAEVEAAERGRTQAAWVLVGALDWSRLILREDARAAGSGGVNADYLAEPWAIPLEEAKLTTFLAADKNIASDALEGLPDAFLSGRIIDAQSKLNAFNLVDAGKPVAASVDAFKKLFQLLGLPAEELALMTANLQRALPAAASTAATGTTGTTGTTSSASSTGSTSTPQTTTPTTTAPTTATGSATGPLVPQRTAQLVWLGLSPSTAAALEPYVTVLPTRTQLNLNTASAEAIFASTPALDLAGAKRLVAARTQSYFKTLADAGALVQQSSAQFVPDQHSVSTNYFEVQARLRIDRTWVEEQTLLRRVGIDVGIVWRERGAGATPQPARS</sequence>
<evidence type="ECO:0000256" key="1">
    <source>
        <dbReference type="ARBA" id="ARBA00004533"/>
    </source>
</evidence>
<dbReference type="NCBIfam" id="NF037980">
    <property type="entry name" value="T2SS_GspK"/>
    <property type="match status" value="1"/>
</dbReference>
<dbReference type="Gene3D" id="1.10.40.60">
    <property type="entry name" value="EpsJ-like"/>
    <property type="match status" value="3"/>
</dbReference>
<comment type="subcellular location">
    <subcellularLocation>
        <location evidence="1 10">Cell inner membrane</location>
    </subcellularLocation>
</comment>
<evidence type="ECO:0000256" key="9">
    <source>
        <dbReference type="ARBA" id="ARBA00023136"/>
    </source>
</evidence>
<reference evidence="14" key="1">
    <citation type="submission" date="2023-06" db="EMBL/GenBank/DDBJ databases">
        <authorList>
            <person name="Jiang Y."/>
            <person name="Liu Q."/>
        </authorList>
    </citation>
    <scope>NUCLEOTIDE SEQUENCE</scope>
    <source>
        <strain evidence="14">CGMCC 1.12090</strain>
    </source>
</reference>
<keyword evidence="9 10" id="KW-0472">Membrane</keyword>
<dbReference type="PIRSF" id="PIRSF002786">
    <property type="entry name" value="XcpX"/>
    <property type="match status" value="1"/>
</dbReference>
<dbReference type="InterPro" id="IPR038072">
    <property type="entry name" value="GspK_central_sf"/>
</dbReference>
<evidence type="ECO:0000313" key="14">
    <source>
        <dbReference type="EMBL" id="MDO1531030.1"/>
    </source>
</evidence>
<organism evidence="14 15">
    <name type="scientific">Variovorax ginsengisoli</name>
    <dbReference type="NCBI Taxonomy" id="363844"/>
    <lineage>
        <taxon>Bacteria</taxon>
        <taxon>Pseudomonadati</taxon>
        <taxon>Pseudomonadota</taxon>
        <taxon>Betaproteobacteria</taxon>
        <taxon>Burkholderiales</taxon>
        <taxon>Comamonadaceae</taxon>
        <taxon>Variovorax</taxon>
    </lineage>
</organism>
<evidence type="ECO:0000256" key="10">
    <source>
        <dbReference type="PIRNR" id="PIRNR002786"/>
    </source>
</evidence>
<feature type="region of interest" description="Disordered" evidence="11">
    <location>
        <begin position="184"/>
        <end position="228"/>
    </location>
</feature>
<evidence type="ECO:0000313" key="15">
    <source>
        <dbReference type="Proteomes" id="UP001169027"/>
    </source>
</evidence>
<keyword evidence="4 10" id="KW-1003">Cell membrane</keyword>
<evidence type="ECO:0000256" key="6">
    <source>
        <dbReference type="ARBA" id="ARBA00022692"/>
    </source>
</evidence>
<dbReference type="EMBL" id="JAUKVY010000001">
    <property type="protein sequence ID" value="MDO1531030.1"/>
    <property type="molecule type" value="Genomic_DNA"/>
</dbReference>
<proteinExistence type="inferred from homology"/>
<feature type="domain" description="T2SS protein K second SAM-like" evidence="12">
    <location>
        <begin position="263"/>
        <end position="321"/>
    </location>
</feature>
<evidence type="ECO:0000256" key="5">
    <source>
        <dbReference type="ARBA" id="ARBA00022519"/>
    </source>
</evidence>
<keyword evidence="5 10" id="KW-0997">Cell inner membrane</keyword>
<evidence type="ECO:0000256" key="4">
    <source>
        <dbReference type="ARBA" id="ARBA00022475"/>
    </source>
</evidence>
<dbReference type="InterPro" id="IPR049179">
    <property type="entry name" value="T2SSK_SAM-like_2nd"/>
</dbReference>
<dbReference type="InterPro" id="IPR049031">
    <property type="entry name" value="T2SSK_SAM-like_1st"/>
</dbReference>
<dbReference type="InterPro" id="IPR005628">
    <property type="entry name" value="GspK"/>
</dbReference>
<evidence type="ECO:0000256" key="7">
    <source>
        <dbReference type="ARBA" id="ARBA00022927"/>
    </source>
</evidence>
<keyword evidence="15" id="KW-1185">Reference proteome</keyword>
<keyword evidence="8" id="KW-1133">Transmembrane helix</keyword>
<keyword evidence="3 10" id="KW-0813">Transport</keyword>
<dbReference type="RefSeq" id="WP_301802927.1">
    <property type="nucleotide sequence ID" value="NZ_JAUJZH010000001.1"/>
</dbReference>
<dbReference type="Gene3D" id="3.30.1300.30">
    <property type="entry name" value="GSPII I/J protein-like"/>
    <property type="match status" value="2"/>
</dbReference>